<accession>A0A8X7WMG5</accession>
<dbReference type="Gene3D" id="3.80.10.10">
    <property type="entry name" value="Ribonuclease Inhibitor"/>
    <property type="match status" value="1"/>
</dbReference>
<organism evidence="2 3">
    <name type="scientific">Brassica carinata</name>
    <name type="common">Ethiopian mustard</name>
    <name type="synonym">Abyssinian cabbage</name>
    <dbReference type="NCBI Taxonomy" id="52824"/>
    <lineage>
        <taxon>Eukaryota</taxon>
        <taxon>Viridiplantae</taxon>
        <taxon>Streptophyta</taxon>
        <taxon>Embryophyta</taxon>
        <taxon>Tracheophyta</taxon>
        <taxon>Spermatophyta</taxon>
        <taxon>Magnoliopsida</taxon>
        <taxon>eudicotyledons</taxon>
        <taxon>Gunneridae</taxon>
        <taxon>Pentapetalae</taxon>
        <taxon>rosids</taxon>
        <taxon>malvids</taxon>
        <taxon>Brassicales</taxon>
        <taxon>Brassicaceae</taxon>
        <taxon>Brassiceae</taxon>
        <taxon>Brassica</taxon>
    </lineage>
</organism>
<dbReference type="SUPFAM" id="SSF52047">
    <property type="entry name" value="RNI-like"/>
    <property type="match status" value="1"/>
</dbReference>
<dbReference type="InterPro" id="IPR032675">
    <property type="entry name" value="LRR_dom_sf"/>
</dbReference>
<evidence type="ECO:0000313" key="2">
    <source>
        <dbReference type="EMBL" id="KAG2332456.1"/>
    </source>
</evidence>
<dbReference type="InterPro" id="IPR050232">
    <property type="entry name" value="FBL13/AtMIF1-like"/>
</dbReference>
<dbReference type="OrthoDB" id="1049391at2759"/>
<comment type="caution">
    <text evidence="2">The sequence shown here is derived from an EMBL/GenBank/DDBJ whole genome shotgun (WGS) entry which is preliminary data.</text>
</comment>
<feature type="domain" description="F-box/LRR-repeat protein 15/At3g58940/PEG3-like LRR" evidence="1">
    <location>
        <begin position="18"/>
        <end position="162"/>
    </location>
</feature>
<dbReference type="EMBL" id="JAAMPC010000001">
    <property type="protein sequence ID" value="KAG2332456.1"/>
    <property type="molecule type" value="Genomic_DNA"/>
</dbReference>
<dbReference type="AlphaFoldDB" id="A0A8X7WMG5"/>
<gene>
    <name evidence="2" type="ORF">Bca52824_003636</name>
</gene>
<reference evidence="2 3" key="1">
    <citation type="submission" date="2020-02" db="EMBL/GenBank/DDBJ databases">
        <authorList>
            <person name="Ma Q."/>
            <person name="Huang Y."/>
            <person name="Song X."/>
            <person name="Pei D."/>
        </authorList>
    </citation>
    <scope>NUCLEOTIDE SEQUENCE [LARGE SCALE GENOMIC DNA]</scope>
    <source>
        <strain evidence="2">Sxm20200214</strain>
        <tissue evidence="2">Leaf</tissue>
    </source>
</reference>
<protein>
    <recommendedName>
        <fullName evidence="1">F-box/LRR-repeat protein 15/At3g58940/PEG3-like LRR domain-containing protein</fullName>
    </recommendedName>
</protein>
<dbReference type="PANTHER" id="PTHR31900:SF34">
    <property type="entry name" value="EMB|CAB62440.1-RELATED"/>
    <property type="match status" value="1"/>
</dbReference>
<evidence type="ECO:0000259" key="1">
    <source>
        <dbReference type="Pfam" id="PF24758"/>
    </source>
</evidence>
<dbReference type="PANTHER" id="PTHR31900">
    <property type="entry name" value="F-BOX/RNI SUPERFAMILY PROTEIN-RELATED"/>
    <property type="match status" value="1"/>
</dbReference>
<evidence type="ECO:0000313" key="3">
    <source>
        <dbReference type="Proteomes" id="UP000886595"/>
    </source>
</evidence>
<sequence>MILCIKLGKQCPTDADVGKWVAHAVDQGVRVLRFKLRWSVDPIILPKSLYTCETLVELTLSRKILVDFPPSSCLPSLKNLDLSYVVYKDEDSLLRFLSSCPVLEILYVKRNPDDNVVKFCVKVPSLWFLSYDKCTPLPDDGSSGRCLIMDTPGLTNLYITDNSGESFFIDKMPCLEVANIDVWSFPDTYDKLLRSLSGVRSLELDLTDEMALCCSTIKFSRLIKCKITPRDSDWMDSLVALLGNMPELKFLIVDYVE</sequence>
<name>A0A8X7WMG5_BRACI</name>
<dbReference type="Pfam" id="PF24758">
    <property type="entry name" value="LRR_At5g56370"/>
    <property type="match status" value="1"/>
</dbReference>
<dbReference type="InterPro" id="IPR055411">
    <property type="entry name" value="LRR_FXL15/At3g58940/PEG3-like"/>
</dbReference>
<proteinExistence type="predicted"/>
<dbReference type="Proteomes" id="UP000886595">
    <property type="component" value="Unassembled WGS sequence"/>
</dbReference>
<keyword evidence="3" id="KW-1185">Reference proteome</keyword>